<keyword evidence="2" id="KW-1185">Reference proteome</keyword>
<organism evidence="1 2">
    <name type="scientific">Babesia caballi</name>
    <dbReference type="NCBI Taxonomy" id="5871"/>
    <lineage>
        <taxon>Eukaryota</taxon>
        <taxon>Sar</taxon>
        <taxon>Alveolata</taxon>
        <taxon>Apicomplexa</taxon>
        <taxon>Aconoidasida</taxon>
        <taxon>Piroplasmida</taxon>
        <taxon>Babesiidae</taxon>
        <taxon>Babesia</taxon>
    </lineage>
</organism>
<dbReference type="InterPro" id="IPR009060">
    <property type="entry name" value="UBA-like_sf"/>
</dbReference>
<dbReference type="GO" id="GO:0070125">
    <property type="term" value="P:mitochondrial translational elongation"/>
    <property type="evidence" value="ECO:0007669"/>
    <property type="project" value="TreeGrafter"/>
</dbReference>
<protein>
    <submittedName>
        <fullName evidence="1">Elongation factor Ts, mitochondrial-like</fullName>
    </submittedName>
</protein>
<dbReference type="InterPro" id="IPR001816">
    <property type="entry name" value="Transl_elong_EFTs/EF1B"/>
</dbReference>
<accession>A0AAV4LMN5</accession>
<dbReference type="PANTHER" id="PTHR11741">
    <property type="entry name" value="ELONGATION FACTOR TS"/>
    <property type="match status" value="1"/>
</dbReference>
<evidence type="ECO:0000313" key="2">
    <source>
        <dbReference type="Proteomes" id="UP001497744"/>
    </source>
</evidence>
<dbReference type="RefSeq" id="XP_067713266.1">
    <property type="nucleotide sequence ID" value="XM_067857165.1"/>
</dbReference>
<dbReference type="PANTHER" id="PTHR11741:SF0">
    <property type="entry name" value="ELONGATION FACTOR TS, MITOCHONDRIAL"/>
    <property type="match status" value="1"/>
</dbReference>
<dbReference type="PROSITE" id="PS01126">
    <property type="entry name" value="EF_TS_1"/>
    <property type="match status" value="1"/>
</dbReference>
<dbReference type="Gene3D" id="3.30.479.20">
    <property type="entry name" value="Elongation factor Ts, dimerisation domain"/>
    <property type="match status" value="1"/>
</dbReference>
<evidence type="ECO:0000313" key="1">
    <source>
        <dbReference type="EMBL" id="GIX61195.1"/>
    </source>
</evidence>
<dbReference type="GeneID" id="94192678"/>
<dbReference type="SUPFAM" id="SSF46934">
    <property type="entry name" value="UBA-like"/>
    <property type="match status" value="1"/>
</dbReference>
<dbReference type="InterPro" id="IPR018101">
    <property type="entry name" value="Transl_elong_Ts_CS"/>
</dbReference>
<gene>
    <name evidence="1" type="ORF">BcabD6B2_06300</name>
</gene>
<dbReference type="CDD" id="cd14275">
    <property type="entry name" value="UBA_EF-Ts"/>
    <property type="match status" value="1"/>
</dbReference>
<dbReference type="EMBL" id="BPLF01000001">
    <property type="protein sequence ID" value="GIX61195.1"/>
    <property type="molecule type" value="Genomic_DNA"/>
</dbReference>
<dbReference type="AlphaFoldDB" id="A0AAV4LMN5"/>
<dbReference type="GO" id="GO:0003746">
    <property type="term" value="F:translation elongation factor activity"/>
    <property type="evidence" value="ECO:0007669"/>
    <property type="project" value="UniProtKB-KW"/>
</dbReference>
<dbReference type="Proteomes" id="UP001497744">
    <property type="component" value="Unassembled WGS sequence"/>
</dbReference>
<name>A0AAV4LMN5_BABCB</name>
<dbReference type="InterPro" id="IPR036402">
    <property type="entry name" value="EF-Ts_dimer_sf"/>
</dbReference>
<comment type="caution">
    <text evidence="1">The sequence shown here is derived from an EMBL/GenBank/DDBJ whole genome shotgun (WGS) entry which is preliminary data.</text>
</comment>
<dbReference type="SUPFAM" id="SSF54713">
    <property type="entry name" value="Elongation factor Ts (EF-Ts), dimerisation domain"/>
    <property type="match status" value="1"/>
</dbReference>
<proteinExistence type="predicted"/>
<dbReference type="Gene3D" id="1.10.8.10">
    <property type="entry name" value="DNA helicase RuvA subunit, C-terminal domain"/>
    <property type="match status" value="1"/>
</dbReference>
<dbReference type="GO" id="GO:0005739">
    <property type="term" value="C:mitochondrion"/>
    <property type="evidence" value="ECO:0007669"/>
    <property type="project" value="GOC"/>
</dbReference>
<sequence>MITKLVMGTAASSVVSLAAVRTGTIRAVGNNCHLLVQSRSTQHLAAIKQLRKVTNGGIVECKEALKKCNWDLDAAILHIRQLQQACELEVDAEKPLFGKIAVSKNLVGEEESVIVELNCNCDFITSSERFAQLSHSIRDSIQQAIRSKRIGVGHTSETGGVLPIDVETCNDVVLDTDDGTTVGQMLQRASAEYKRKIVLSNVLLFRRLLGFDYGGMYLHQKSRTAEGLIGTRLGLVSVTYEPGECTSHIRVSEQLERIAKCLAVQLVAVPLEPGQAGPEETKGRNTIMRLLLEQTWLQIDEIQPSVSGICKASSRVEAKLNSGTTVGKTFDGLRDALSARRLCVSSALCMRTTDKPIILQ</sequence>
<keyword evidence="1" id="KW-0648">Protein biosynthesis</keyword>
<keyword evidence="1" id="KW-0251">Elongation factor</keyword>
<reference evidence="1 2" key="1">
    <citation type="submission" date="2021-06" db="EMBL/GenBank/DDBJ databases">
        <title>Genome sequence of Babesia caballi.</title>
        <authorList>
            <person name="Yamagishi J."/>
            <person name="Kidaka T."/>
            <person name="Ochi A."/>
        </authorList>
    </citation>
    <scope>NUCLEOTIDE SEQUENCE [LARGE SCALE GENOMIC DNA]</scope>
    <source>
        <strain evidence="1">USDA-D6B2</strain>
    </source>
</reference>